<comment type="caution">
    <text evidence="3">The sequence shown here is derived from an EMBL/GenBank/DDBJ whole genome shotgun (WGS) entry which is preliminary data.</text>
</comment>
<evidence type="ECO:0000256" key="1">
    <source>
        <dbReference type="ARBA" id="ARBA00022729"/>
    </source>
</evidence>
<keyword evidence="4" id="KW-1185">Reference proteome</keyword>
<dbReference type="SUPFAM" id="SSF53850">
    <property type="entry name" value="Periplasmic binding protein-like II"/>
    <property type="match status" value="1"/>
</dbReference>
<dbReference type="PANTHER" id="PTHR30006">
    <property type="entry name" value="THIAMINE-BINDING PERIPLASMIC PROTEIN-RELATED"/>
    <property type="match status" value="1"/>
</dbReference>
<dbReference type="EMBL" id="BAAADE010000004">
    <property type="protein sequence ID" value="GAA0606488.1"/>
    <property type="molecule type" value="Genomic_DNA"/>
</dbReference>
<protein>
    <submittedName>
        <fullName evidence="3">ABC transporter substrate-binding protein</fullName>
    </submittedName>
</protein>
<reference evidence="4" key="1">
    <citation type="journal article" date="2019" name="Int. J. Syst. Evol. Microbiol.">
        <title>The Global Catalogue of Microorganisms (GCM) 10K type strain sequencing project: providing services to taxonomists for standard genome sequencing and annotation.</title>
        <authorList>
            <consortium name="The Broad Institute Genomics Platform"/>
            <consortium name="The Broad Institute Genome Sequencing Center for Infectious Disease"/>
            <person name="Wu L."/>
            <person name="Ma J."/>
        </authorList>
    </citation>
    <scope>NUCLEOTIDE SEQUENCE [LARGE SCALE GENOMIC DNA]</scope>
    <source>
        <strain evidence="4">JCM 15115</strain>
    </source>
</reference>
<dbReference type="Pfam" id="PF13343">
    <property type="entry name" value="SBP_bac_6"/>
    <property type="match status" value="1"/>
</dbReference>
<name>A0ABP3RAE4_9HYPH</name>
<sequence length="345" mass="37328">MYNINRRHFLALGAAFGGASLAGLPAWAAENVIELGWYPGLLGQNFKKGFLDGYPDAAKVKIIEAFDNARFTQMQANRNKPSLHLGVFTDAMLPLVARSGLIRDLSVDLIPNLADFDPLVPRPVGDKAVPLTYGSWGIAYNAKYIKEPITSWADLLRPDLAEGVSAPNITYNSSLYTLDALASLKGGSIKDPKAGFEAMRQIRLGGPGLWDQESTAVGGLKTGEIWATPYLSGSILALMSDPDLPDLRFCVPSEGAYSVPMSITRVDNDSAGNAPDDLINYMLSKEPQEAFARIGGCRPVNKNAVTPDDVAAMVPMADKLRSLDWAYFSENRTSIVDAWNDIVNG</sequence>
<evidence type="ECO:0000313" key="4">
    <source>
        <dbReference type="Proteomes" id="UP001424441"/>
    </source>
</evidence>
<keyword evidence="1 2" id="KW-0732">Signal</keyword>
<dbReference type="InterPro" id="IPR006311">
    <property type="entry name" value="TAT_signal"/>
</dbReference>
<evidence type="ECO:0000313" key="3">
    <source>
        <dbReference type="EMBL" id="GAA0606488.1"/>
    </source>
</evidence>
<dbReference type="Proteomes" id="UP001424441">
    <property type="component" value="Unassembled WGS sequence"/>
</dbReference>
<gene>
    <name evidence="3" type="ORF">GCM10008943_22550</name>
</gene>
<dbReference type="RefSeq" id="WP_343805603.1">
    <property type="nucleotide sequence ID" value="NZ_BAAADE010000004.1"/>
</dbReference>
<feature type="signal peptide" evidence="2">
    <location>
        <begin position="1"/>
        <end position="28"/>
    </location>
</feature>
<feature type="chain" id="PRO_5046100066" evidence="2">
    <location>
        <begin position="29"/>
        <end position="345"/>
    </location>
</feature>
<accession>A0ABP3RAE4</accession>
<dbReference type="PANTHER" id="PTHR30006:SF2">
    <property type="entry name" value="ABC TRANSPORTER SUBSTRATE-BINDING PROTEIN"/>
    <property type="match status" value="1"/>
</dbReference>
<dbReference type="PROSITE" id="PS51318">
    <property type="entry name" value="TAT"/>
    <property type="match status" value="1"/>
</dbReference>
<dbReference type="Gene3D" id="3.40.190.10">
    <property type="entry name" value="Periplasmic binding protein-like II"/>
    <property type="match status" value="2"/>
</dbReference>
<proteinExistence type="predicted"/>
<evidence type="ECO:0000256" key="2">
    <source>
        <dbReference type="SAM" id="SignalP"/>
    </source>
</evidence>
<organism evidence="3 4">
    <name type="scientific">Paenochrobactrum glaciei</name>
    <dbReference type="NCBI Taxonomy" id="486407"/>
    <lineage>
        <taxon>Bacteria</taxon>
        <taxon>Pseudomonadati</taxon>
        <taxon>Pseudomonadota</taxon>
        <taxon>Alphaproteobacteria</taxon>
        <taxon>Hyphomicrobiales</taxon>
        <taxon>Brucellaceae</taxon>
        <taxon>Paenochrobactrum</taxon>
    </lineage>
</organism>